<feature type="domain" description="Cytidylate kinase" evidence="9">
    <location>
        <begin position="11"/>
        <end position="221"/>
    </location>
</feature>
<keyword evidence="5 8" id="KW-0067">ATP-binding</keyword>
<dbReference type="PANTHER" id="PTHR21299:SF2">
    <property type="entry name" value="CYTIDYLATE KINASE"/>
    <property type="match status" value="1"/>
</dbReference>
<keyword evidence="8" id="KW-0963">Cytoplasm</keyword>
<dbReference type="Pfam" id="PF02224">
    <property type="entry name" value="Cytidylate_kin"/>
    <property type="match status" value="1"/>
</dbReference>
<dbReference type="InterPro" id="IPR003136">
    <property type="entry name" value="Cytidylate_kin"/>
</dbReference>
<evidence type="ECO:0000313" key="11">
    <source>
        <dbReference type="Proteomes" id="UP000469523"/>
    </source>
</evidence>
<comment type="similarity">
    <text evidence="1 8">Belongs to the cytidylate kinase family. Type 1 subfamily.</text>
</comment>
<dbReference type="HAMAP" id="MF_00238">
    <property type="entry name" value="Cytidyl_kinase_type1"/>
    <property type="match status" value="1"/>
</dbReference>
<evidence type="ECO:0000256" key="3">
    <source>
        <dbReference type="ARBA" id="ARBA00022741"/>
    </source>
</evidence>
<evidence type="ECO:0000256" key="8">
    <source>
        <dbReference type="HAMAP-Rule" id="MF_00238"/>
    </source>
</evidence>
<evidence type="ECO:0000256" key="1">
    <source>
        <dbReference type="ARBA" id="ARBA00009427"/>
    </source>
</evidence>
<dbReference type="GO" id="GO:0036431">
    <property type="term" value="F:dCMP kinase activity"/>
    <property type="evidence" value="ECO:0007669"/>
    <property type="project" value="InterPro"/>
</dbReference>
<reference evidence="10 11" key="1">
    <citation type="submission" date="2019-09" db="EMBL/GenBank/DDBJ databases">
        <title>In-depth cultivation of the pig gut microbiome towards novel bacterial diversity and tailored functional studies.</title>
        <authorList>
            <person name="Wylensek D."/>
            <person name="Hitch T.C.A."/>
            <person name="Clavel T."/>
        </authorList>
    </citation>
    <scope>NUCLEOTIDE SEQUENCE [LARGE SCALE GENOMIC DNA]</scope>
    <source>
        <strain evidence="10 11">WCA3-693-APC-4?</strain>
    </source>
</reference>
<dbReference type="GO" id="GO:0005829">
    <property type="term" value="C:cytosol"/>
    <property type="evidence" value="ECO:0007669"/>
    <property type="project" value="TreeGrafter"/>
</dbReference>
<dbReference type="AlphaFoldDB" id="A0A6N7XUE0"/>
<evidence type="ECO:0000256" key="5">
    <source>
        <dbReference type="ARBA" id="ARBA00022840"/>
    </source>
</evidence>
<comment type="subcellular location">
    <subcellularLocation>
        <location evidence="8">Cytoplasm</location>
    </subcellularLocation>
</comment>
<dbReference type="SUPFAM" id="SSF52540">
    <property type="entry name" value="P-loop containing nucleoside triphosphate hydrolases"/>
    <property type="match status" value="1"/>
</dbReference>
<proteinExistence type="inferred from homology"/>
<dbReference type="GO" id="GO:0005524">
    <property type="term" value="F:ATP binding"/>
    <property type="evidence" value="ECO:0007669"/>
    <property type="project" value="UniProtKB-UniRule"/>
</dbReference>
<comment type="catalytic activity">
    <reaction evidence="6 8">
        <text>dCMP + ATP = dCDP + ADP</text>
        <dbReference type="Rhea" id="RHEA:25094"/>
        <dbReference type="ChEBI" id="CHEBI:30616"/>
        <dbReference type="ChEBI" id="CHEBI:57566"/>
        <dbReference type="ChEBI" id="CHEBI:58593"/>
        <dbReference type="ChEBI" id="CHEBI:456216"/>
        <dbReference type="EC" id="2.7.4.25"/>
    </reaction>
</comment>
<evidence type="ECO:0000259" key="9">
    <source>
        <dbReference type="Pfam" id="PF02224"/>
    </source>
</evidence>
<protein>
    <recommendedName>
        <fullName evidence="8">Cytidylate kinase</fullName>
        <shortName evidence="8">CK</shortName>
        <ecNumber evidence="8">2.7.4.25</ecNumber>
    </recommendedName>
    <alternativeName>
        <fullName evidence="8">Cytidine monophosphate kinase</fullName>
        <shortName evidence="8">CMP kinase</shortName>
    </alternativeName>
</protein>
<dbReference type="NCBIfam" id="TIGR00017">
    <property type="entry name" value="cmk"/>
    <property type="match status" value="1"/>
</dbReference>
<keyword evidence="2 8" id="KW-0808">Transferase</keyword>
<evidence type="ECO:0000256" key="2">
    <source>
        <dbReference type="ARBA" id="ARBA00022679"/>
    </source>
</evidence>
<keyword evidence="11" id="KW-1185">Reference proteome</keyword>
<keyword evidence="4 8" id="KW-0418">Kinase</keyword>
<dbReference type="GO" id="GO:0006220">
    <property type="term" value="P:pyrimidine nucleotide metabolic process"/>
    <property type="evidence" value="ECO:0007669"/>
    <property type="project" value="UniProtKB-UniRule"/>
</dbReference>
<sequence length="223" mass="25499">MTVIMNKNITVAIDGPAGAGKSTVAKKMAEMLSFEYIDTGAMYRALTLKILKLGLDPMSVEDVVNTMNSTSIDFKDNHIYLDNIQVDKEIRENIISQNVSYIAKIKEVREGMVRIQQELAKTKSVIMDGRDITTVVLPNADFKFFITASVEERANRRYKELIEKGENNISYEDIKREIENRDKIDSTREIAPLTQSRDSYKIDTTNKTIDECIEEMISMINRR</sequence>
<gene>
    <name evidence="8" type="primary">cmk</name>
    <name evidence="10" type="ORF">FYJ83_00470</name>
</gene>
<dbReference type="GO" id="GO:0015949">
    <property type="term" value="P:nucleobase-containing small molecule interconversion"/>
    <property type="evidence" value="ECO:0007669"/>
    <property type="project" value="TreeGrafter"/>
</dbReference>
<organism evidence="10 11">
    <name type="scientific">Tissierella pigra</name>
    <dbReference type="NCBI Taxonomy" id="2607614"/>
    <lineage>
        <taxon>Bacteria</taxon>
        <taxon>Bacillati</taxon>
        <taxon>Bacillota</taxon>
        <taxon>Tissierellia</taxon>
        <taxon>Tissierellales</taxon>
        <taxon>Tissierellaceae</taxon>
        <taxon>Tissierella</taxon>
    </lineage>
</organism>
<evidence type="ECO:0000256" key="7">
    <source>
        <dbReference type="ARBA" id="ARBA00048478"/>
    </source>
</evidence>
<feature type="binding site" evidence="8">
    <location>
        <begin position="15"/>
        <end position="23"/>
    </location>
    <ligand>
        <name>ATP</name>
        <dbReference type="ChEBI" id="CHEBI:30616"/>
    </ligand>
</feature>
<comment type="caution">
    <text evidence="10">The sequence shown here is derived from an EMBL/GenBank/DDBJ whole genome shotgun (WGS) entry which is preliminary data.</text>
</comment>
<dbReference type="EC" id="2.7.4.25" evidence="8"/>
<dbReference type="Proteomes" id="UP000469523">
    <property type="component" value="Unassembled WGS sequence"/>
</dbReference>
<keyword evidence="3 8" id="KW-0547">Nucleotide-binding</keyword>
<dbReference type="InterPro" id="IPR011994">
    <property type="entry name" value="Cytidylate_kinase_dom"/>
</dbReference>
<evidence type="ECO:0000256" key="4">
    <source>
        <dbReference type="ARBA" id="ARBA00022777"/>
    </source>
</evidence>
<dbReference type="CDD" id="cd02020">
    <property type="entry name" value="CMPK"/>
    <property type="match status" value="1"/>
</dbReference>
<comment type="catalytic activity">
    <reaction evidence="7 8">
        <text>CMP + ATP = CDP + ADP</text>
        <dbReference type="Rhea" id="RHEA:11600"/>
        <dbReference type="ChEBI" id="CHEBI:30616"/>
        <dbReference type="ChEBI" id="CHEBI:58069"/>
        <dbReference type="ChEBI" id="CHEBI:60377"/>
        <dbReference type="ChEBI" id="CHEBI:456216"/>
        <dbReference type="EC" id="2.7.4.25"/>
    </reaction>
</comment>
<accession>A0A6N7XUE0</accession>
<evidence type="ECO:0000313" key="10">
    <source>
        <dbReference type="EMBL" id="MST99937.1"/>
    </source>
</evidence>
<dbReference type="Gene3D" id="3.40.50.300">
    <property type="entry name" value="P-loop containing nucleotide triphosphate hydrolases"/>
    <property type="match status" value="1"/>
</dbReference>
<dbReference type="PANTHER" id="PTHR21299">
    <property type="entry name" value="CYTIDYLATE KINASE/PANTOATE-BETA-ALANINE LIGASE"/>
    <property type="match status" value="1"/>
</dbReference>
<name>A0A6N7XUE0_9FIRM</name>
<dbReference type="EMBL" id="VUNQ01000001">
    <property type="protein sequence ID" value="MST99937.1"/>
    <property type="molecule type" value="Genomic_DNA"/>
</dbReference>
<dbReference type="InterPro" id="IPR027417">
    <property type="entry name" value="P-loop_NTPase"/>
</dbReference>
<evidence type="ECO:0000256" key="6">
    <source>
        <dbReference type="ARBA" id="ARBA00047615"/>
    </source>
</evidence>